<dbReference type="RefSeq" id="WP_171591297.1">
    <property type="nucleotide sequence ID" value="NZ_CP053538.1"/>
</dbReference>
<name>A0A6M6BF42_9BACT</name>
<organism evidence="2 3">
    <name type="scientific">Hymenobacter taeanensis</name>
    <dbReference type="NCBI Taxonomy" id="2735321"/>
    <lineage>
        <taxon>Bacteria</taxon>
        <taxon>Pseudomonadati</taxon>
        <taxon>Bacteroidota</taxon>
        <taxon>Cytophagia</taxon>
        <taxon>Cytophagales</taxon>
        <taxon>Hymenobacteraceae</taxon>
        <taxon>Hymenobacter</taxon>
    </lineage>
</organism>
<evidence type="ECO:0000313" key="3">
    <source>
        <dbReference type="Proteomes" id="UP000501623"/>
    </source>
</evidence>
<dbReference type="Proteomes" id="UP000501623">
    <property type="component" value="Chromosome"/>
</dbReference>
<dbReference type="Pfam" id="PF13568">
    <property type="entry name" value="OMP_b-brl_2"/>
    <property type="match status" value="1"/>
</dbReference>
<dbReference type="KEGG" id="hts:HMJ29_09725"/>
<gene>
    <name evidence="2" type="ORF">HMJ29_09725</name>
</gene>
<dbReference type="InterPro" id="IPR025665">
    <property type="entry name" value="Beta-barrel_OMP_2"/>
</dbReference>
<sequence length="236" mass="25000">MKRIVLVLLGTIGLAASGYAQSLHFGVKAGAGLATLVGPGAGVSGPAGAVANKNKLGLSAGGFAQIRLRDDNSLMLQPELLYSMKGTRTYSESLYPGSTTVLNFTQTATKLNYIDIPVLVHFTAGSLFFEIGPELNVLVKQKVEVEGGAIRGRSTKVTSEKYSYSFPGVYKRVNLSGVVGIGYQVSKDFSVGIRYSRGITSVYTAMFGLGAYGQNTETRLYTSGLQLQASYKLGGQ</sequence>
<reference evidence="2 3" key="1">
    <citation type="submission" date="2020-05" db="EMBL/GenBank/DDBJ databases">
        <title>Complete genome sequence of Hymenobacter sp. TS19 in Coasted Sand Dune.</title>
        <authorList>
            <person name="Lee J.-H."/>
            <person name="Jung J.-H."/>
            <person name="Jeong S."/>
            <person name="Zhao L."/>
            <person name="Kim M.-K."/>
            <person name="Seo H.-S."/>
            <person name="Lim S."/>
        </authorList>
    </citation>
    <scope>NUCLEOTIDE SEQUENCE [LARGE SCALE GENOMIC DNA]</scope>
    <source>
        <strain evidence="2 3">TS19</strain>
    </source>
</reference>
<evidence type="ECO:0000313" key="2">
    <source>
        <dbReference type="EMBL" id="QJX47201.1"/>
    </source>
</evidence>
<proteinExistence type="predicted"/>
<feature type="domain" description="Outer membrane protein beta-barrel" evidence="1">
    <location>
        <begin position="20"/>
        <end position="202"/>
    </location>
</feature>
<dbReference type="AlphaFoldDB" id="A0A6M6BF42"/>
<evidence type="ECO:0000259" key="1">
    <source>
        <dbReference type="Pfam" id="PF13568"/>
    </source>
</evidence>
<dbReference type="EMBL" id="CP053538">
    <property type="protein sequence ID" value="QJX47201.1"/>
    <property type="molecule type" value="Genomic_DNA"/>
</dbReference>
<keyword evidence="3" id="KW-1185">Reference proteome</keyword>
<accession>A0A6M6BF42</accession>
<protein>
    <submittedName>
        <fullName evidence="2">PorT family protein</fullName>
    </submittedName>
</protein>